<dbReference type="Proteomes" id="UP000677054">
    <property type="component" value="Unassembled WGS sequence"/>
</dbReference>
<dbReference type="GO" id="GO:0005783">
    <property type="term" value="C:endoplasmic reticulum"/>
    <property type="evidence" value="ECO:0007669"/>
    <property type="project" value="TreeGrafter"/>
</dbReference>
<dbReference type="Gene3D" id="3.30.420.10">
    <property type="entry name" value="Ribonuclease H-like superfamily/Ribonuclease H"/>
    <property type="match status" value="2"/>
</dbReference>
<evidence type="ECO:0000259" key="2">
    <source>
        <dbReference type="Pfam" id="PF04669"/>
    </source>
</evidence>
<organism evidence="3">
    <name type="scientific">Darwinula stevensoni</name>
    <dbReference type="NCBI Taxonomy" id="69355"/>
    <lineage>
        <taxon>Eukaryota</taxon>
        <taxon>Metazoa</taxon>
        <taxon>Ecdysozoa</taxon>
        <taxon>Arthropoda</taxon>
        <taxon>Crustacea</taxon>
        <taxon>Oligostraca</taxon>
        <taxon>Ostracoda</taxon>
        <taxon>Podocopa</taxon>
        <taxon>Podocopida</taxon>
        <taxon>Darwinulocopina</taxon>
        <taxon>Darwinuloidea</taxon>
        <taxon>Darwinulidae</taxon>
        <taxon>Darwinula</taxon>
    </lineage>
</organism>
<gene>
    <name evidence="3" type="ORF">DSTB1V02_LOCUS7902</name>
</gene>
<name>A0A7R8XED3_9CRUS</name>
<dbReference type="InterPro" id="IPR021148">
    <property type="entry name" value="Polysacc_synth_dom"/>
</dbReference>
<dbReference type="GO" id="GO:0003723">
    <property type="term" value="F:RNA binding"/>
    <property type="evidence" value="ECO:0007669"/>
    <property type="project" value="TreeGrafter"/>
</dbReference>
<reference evidence="3" key="1">
    <citation type="submission" date="2020-11" db="EMBL/GenBank/DDBJ databases">
        <authorList>
            <person name="Tran Van P."/>
        </authorList>
    </citation>
    <scope>NUCLEOTIDE SEQUENCE</scope>
</reference>
<dbReference type="InterPro" id="IPR023139">
    <property type="entry name" value="PBDC1-like_dom_sf"/>
</dbReference>
<feature type="non-terminal residue" evidence="3">
    <location>
        <position position="537"/>
    </location>
</feature>
<dbReference type="Pfam" id="PF04857">
    <property type="entry name" value="CAF1"/>
    <property type="match status" value="2"/>
</dbReference>
<dbReference type="EMBL" id="CAJPEV010001696">
    <property type="protein sequence ID" value="CAG0893918.1"/>
    <property type="molecule type" value="Genomic_DNA"/>
</dbReference>
<dbReference type="SUPFAM" id="SSF53098">
    <property type="entry name" value="Ribonuclease H-like"/>
    <property type="match status" value="1"/>
</dbReference>
<accession>A0A7R8XED3</accession>
<evidence type="ECO:0000313" key="3">
    <source>
        <dbReference type="EMBL" id="CAD7248079.1"/>
    </source>
</evidence>
<evidence type="ECO:0000313" key="4">
    <source>
        <dbReference type="Proteomes" id="UP000677054"/>
    </source>
</evidence>
<dbReference type="Pfam" id="PF04669">
    <property type="entry name" value="PBDC1"/>
    <property type="match status" value="1"/>
</dbReference>
<proteinExistence type="inferred from homology"/>
<dbReference type="InterPro" id="IPR012337">
    <property type="entry name" value="RNaseH-like_sf"/>
</dbReference>
<keyword evidence="4" id="KW-1185">Reference proteome</keyword>
<dbReference type="AlphaFoldDB" id="A0A7R8XED3"/>
<dbReference type="OrthoDB" id="10248897at2759"/>
<dbReference type="Gene3D" id="1.10.3560.10">
    <property type="entry name" value="yst0336 like domain"/>
    <property type="match status" value="1"/>
</dbReference>
<dbReference type="EMBL" id="LR901213">
    <property type="protein sequence ID" value="CAD7248079.1"/>
    <property type="molecule type" value="Genomic_DNA"/>
</dbReference>
<dbReference type="GO" id="GO:1990431">
    <property type="term" value="P:priRNA 3'-end processing"/>
    <property type="evidence" value="ECO:0007669"/>
    <property type="project" value="TreeGrafter"/>
</dbReference>
<sequence length="537" mass="61806">MEGLRNVELVPLLLKRPYHDQKRNLINDSNIEELWLMRAIDHSVIHFNILCSIAPAHQRLSSQDDVVCDKFREKFSNLQVDFISDDILKHDSAKGEWRGFCDGFKEIIEDIFATLLRLDSSGEYTEENTIFVPCIQFLAIEVARNREGWNHMVPPPQLCETRNMSEVVDQNFLQILPNILGDIERSAFVAFDAEFTGILHRECLKPSLFDTPEERYRKMSASMENFAICQLGLAVFIPEGCCFHVSVYNCYICPKAFGSVDRRFSLQASSLRFLRRHNFDFNKSRFQDIEAEEDKVTPFTNTFIFSDGKIELVEEKLQLEIIGLKCISVLKSRGVGCLNSREEKALRKMLAEHRGMESVEHFSMIEEQDTVEVICSSVAEWVIQAKVGEEFPVQECFPSDPTSRYILHSEIRYRFPDVWTIIRDHQDFTLDGLLLLGSTPELSHVGLMMRDEKKLDDSADLSKILEPQRFVVQKVGKEWRQESKGNEKSNAEEELIAAMRGFSVVLDALATSKKPVVAHNLFLDLLLVYHQFHDPLP</sequence>
<dbReference type="PANTHER" id="PTHR15092">
    <property type="entry name" value="POLY A -SPECIFIC RIBONUCLEASE/TARGET OF EGR1, MEMBER 1"/>
    <property type="match status" value="1"/>
</dbReference>
<comment type="similarity">
    <text evidence="1">Belongs to the CAF1 family.</text>
</comment>
<dbReference type="PANTHER" id="PTHR15092:SF22">
    <property type="entry name" value="POLY(A)-SPECIFIC RIBONUCLEASE PNLDC1"/>
    <property type="match status" value="1"/>
</dbReference>
<dbReference type="GO" id="GO:0000175">
    <property type="term" value="F:3'-5'-RNA exonuclease activity"/>
    <property type="evidence" value="ECO:0007669"/>
    <property type="project" value="TreeGrafter"/>
</dbReference>
<feature type="domain" description="Polysaccharide biosynthesis" evidence="2">
    <location>
        <begin position="31"/>
        <end position="153"/>
    </location>
</feature>
<evidence type="ECO:0000256" key="1">
    <source>
        <dbReference type="ARBA" id="ARBA00008372"/>
    </source>
</evidence>
<dbReference type="GO" id="GO:0000289">
    <property type="term" value="P:nuclear-transcribed mRNA poly(A) tail shortening"/>
    <property type="evidence" value="ECO:0007669"/>
    <property type="project" value="TreeGrafter"/>
</dbReference>
<protein>
    <recommendedName>
        <fullName evidence="2">Polysaccharide biosynthesis domain-containing protein</fullName>
    </recommendedName>
</protein>
<dbReference type="GO" id="GO:1990432">
    <property type="term" value="P:siRNA 3'-end processing"/>
    <property type="evidence" value="ECO:0007669"/>
    <property type="project" value="TreeGrafter"/>
</dbReference>
<dbReference type="InterPro" id="IPR006941">
    <property type="entry name" value="RNase_CAF1"/>
</dbReference>
<dbReference type="InterPro" id="IPR036397">
    <property type="entry name" value="RNaseH_sf"/>
</dbReference>
<dbReference type="InterPro" id="IPR051181">
    <property type="entry name" value="CAF1_poly(A)_ribonucleases"/>
</dbReference>
<dbReference type="GO" id="GO:0005634">
    <property type="term" value="C:nucleus"/>
    <property type="evidence" value="ECO:0007669"/>
    <property type="project" value="TreeGrafter"/>
</dbReference>